<keyword evidence="4" id="KW-1185">Reference proteome</keyword>
<dbReference type="Proteomes" id="UP000823941">
    <property type="component" value="Chromosome 8"/>
</dbReference>
<dbReference type="InterPro" id="IPR025283">
    <property type="entry name" value="DUF4042"/>
</dbReference>
<gene>
    <name evidence="3" type="ORF">JYU34_005823</name>
</gene>
<dbReference type="EMBL" id="JAHIBW010000008">
    <property type="protein sequence ID" value="KAG7308603.1"/>
    <property type="molecule type" value="Genomic_DNA"/>
</dbReference>
<dbReference type="InterPro" id="IPR011989">
    <property type="entry name" value="ARM-like"/>
</dbReference>
<proteinExistence type="predicted"/>
<dbReference type="InterPro" id="IPR016024">
    <property type="entry name" value="ARM-type_fold"/>
</dbReference>
<organism evidence="3 4">
    <name type="scientific">Plutella xylostella</name>
    <name type="common">Diamondback moth</name>
    <name type="synonym">Plutella maculipennis</name>
    <dbReference type="NCBI Taxonomy" id="51655"/>
    <lineage>
        <taxon>Eukaryota</taxon>
        <taxon>Metazoa</taxon>
        <taxon>Ecdysozoa</taxon>
        <taxon>Arthropoda</taxon>
        <taxon>Hexapoda</taxon>
        <taxon>Insecta</taxon>
        <taxon>Pterygota</taxon>
        <taxon>Neoptera</taxon>
        <taxon>Endopterygota</taxon>
        <taxon>Lepidoptera</taxon>
        <taxon>Glossata</taxon>
        <taxon>Ditrysia</taxon>
        <taxon>Yponomeutoidea</taxon>
        <taxon>Plutellidae</taxon>
        <taxon>Plutella</taxon>
    </lineage>
</organism>
<evidence type="ECO:0000313" key="4">
    <source>
        <dbReference type="Proteomes" id="UP000823941"/>
    </source>
</evidence>
<accession>A0ABQ7QU81</accession>
<dbReference type="SUPFAM" id="SSF48371">
    <property type="entry name" value="ARM repeat"/>
    <property type="match status" value="1"/>
</dbReference>
<name>A0ABQ7QU81_PLUXY</name>
<dbReference type="Gene3D" id="1.25.10.10">
    <property type="entry name" value="Leucine-rich Repeat Variant"/>
    <property type="match status" value="2"/>
</dbReference>
<reference evidence="3 4" key="1">
    <citation type="submission" date="2021-06" db="EMBL/GenBank/DDBJ databases">
        <title>A haploid diamondback moth (Plutella xylostella L.) genome assembly resolves 31 chromosomes and identifies a diamide resistance mutation.</title>
        <authorList>
            <person name="Ward C.M."/>
            <person name="Perry K.D."/>
            <person name="Baker G."/>
            <person name="Powis K."/>
            <person name="Heckel D.G."/>
            <person name="Baxter S.W."/>
        </authorList>
    </citation>
    <scope>NUCLEOTIDE SEQUENCE [LARGE SCALE GENOMIC DNA]</scope>
    <source>
        <strain evidence="3 4">LV</strain>
        <tissue evidence="3">Single pupa</tissue>
    </source>
</reference>
<evidence type="ECO:0000259" key="2">
    <source>
        <dbReference type="Pfam" id="PF13251"/>
    </source>
</evidence>
<sequence length="1070" mass="118544">MDKSLAKEFFEISEEICNILHLKHYEKSKINSLIDDLNSKPYKTHLFVSKHDATNLVSTLCRSIMPTDNLLTDKTSHLLNSIITKQNLQFNDDFLRNVLSWHMGCLKSCSIHILPDILYNTQCIIQYNPLAASPIIEDLIGKRGILLNYIKNFSSISLDNPLQITLLSLKCIGSITQICDDKSGELTSAISQEIKENLFQTVISFLQNGGCEIFKSDDFFYYKVVIAALRVLSQLCLHGHNVNIPLPELMGISKHYILLGLVPQPTRWTSIMPAQQTIAPVPIVHNTGGKGKKQKLRKHRNNAIDSLKKEIPVSDRSLMNDVGHFDNNSAYTPASLDFLDTPKGQTTAWPLTSDSDVSDIENAQEAKLIALKSRVRLSASNLMLVLVKVTEKRDMFGYWWALLPDSPDWSNCEASKETLTYCAVKDPIASCRANVLSVILSLLSGSKMYLSQAEISKKATESFIPFSVTLGFTITNLHKVLVTLLDSERVASVNLVALKCCAALVQATPYHKMKEGLISELVRSCRKFLVHRDVTLQVGALVTMGCVLSINPTVDEVLKSVEKDNVQTKSATSEHNATKSSLVDDDFEECYSDDEMFVATEEMTKCLPAPTPVILESLRVISAACTAHWAALAAARGAQLGALLGELLRQPELALQAARALAALAAASASSDETEESLPLTQLVPMWEKLITPLSAILQSPDNPPAKVAVCDCIANIGERCYKELPRRLQVVCCTLLVGSCSDEEAAVRAASVRALAMMLMYRTHREDIYFVCDCGENILRALAEPSLFVRTKAAWALGNLSDALVLNLEDPDIDDIDGDLLRRLLKVSVDCATDNDKVKMSAPRALGNLLRLIKEQDLERDTELKPLCALAIKKLVDLTGKGNTMKVRWNACRAIGNVLKNDSMYTCFSGWENQVLPCLCVLSKECKNLKVRINAATALRAVRTRSQYGDQFAPVWRGVMAAMESAAIFDDFSEYKHKDNLIEQLCVTLSHMCCLLKQSDLADILDPLVFHFDCAKSLFTQLCHRLPPENPSCLVILEAAKYVTMSLTAESDAQQQALATLQEIFIWDM</sequence>
<dbReference type="InterPro" id="IPR052107">
    <property type="entry name" value="HEAT6"/>
</dbReference>
<dbReference type="PANTHER" id="PTHR13366:SF0">
    <property type="entry name" value="HEAT REPEAT-CONTAINING PROTEIN 6"/>
    <property type="match status" value="1"/>
</dbReference>
<protein>
    <recommendedName>
        <fullName evidence="1">HEAT repeat-containing protein 6</fullName>
    </recommendedName>
</protein>
<evidence type="ECO:0000256" key="1">
    <source>
        <dbReference type="ARBA" id="ARBA00015263"/>
    </source>
</evidence>
<dbReference type="Pfam" id="PF13251">
    <property type="entry name" value="DUF4042"/>
    <property type="match status" value="1"/>
</dbReference>
<dbReference type="PANTHER" id="PTHR13366">
    <property type="entry name" value="MALARIA ANTIGEN-RELATED"/>
    <property type="match status" value="1"/>
</dbReference>
<feature type="domain" description="DUF4042" evidence="2">
    <location>
        <begin position="374"/>
        <end position="557"/>
    </location>
</feature>
<evidence type="ECO:0000313" key="3">
    <source>
        <dbReference type="EMBL" id="KAG7308603.1"/>
    </source>
</evidence>
<comment type="caution">
    <text evidence="3">The sequence shown here is derived from an EMBL/GenBank/DDBJ whole genome shotgun (WGS) entry which is preliminary data.</text>
</comment>